<evidence type="ECO:0000256" key="1">
    <source>
        <dbReference type="ARBA" id="ARBA00007787"/>
    </source>
</evidence>
<keyword evidence="3" id="KW-0813">Transport</keyword>
<dbReference type="PRINTS" id="PR00160">
    <property type="entry name" value="GLUTAREDOXIN"/>
</dbReference>
<comment type="similarity">
    <text evidence="1">Belongs to the glutaredoxin family.</text>
</comment>
<evidence type="ECO:0000256" key="3">
    <source>
        <dbReference type="ARBA" id="ARBA00022448"/>
    </source>
</evidence>
<dbReference type="GO" id="GO:0034599">
    <property type="term" value="P:cellular response to oxidative stress"/>
    <property type="evidence" value="ECO:0007669"/>
    <property type="project" value="TreeGrafter"/>
</dbReference>
<reference evidence="8 9" key="1">
    <citation type="submission" date="2019-03" db="EMBL/GenBank/DDBJ databases">
        <title>Genomic Encyclopedia of Type Strains, Phase IV (KMG-IV): sequencing the most valuable type-strain genomes for metagenomic binning, comparative biology and taxonomic classification.</title>
        <authorList>
            <person name="Goeker M."/>
        </authorList>
    </citation>
    <scope>NUCLEOTIDE SEQUENCE [LARGE SCALE GENOMIC DNA]</scope>
    <source>
        <strain evidence="8 9">DSM 28231</strain>
    </source>
</reference>
<dbReference type="Gene3D" id="3.40.30.10">
    <property type="entry name" value="Glutaredoxin"/>
    <property type="match status" value="1"/>
</dbReference>
<dbReference type="Proteomes" id="UP000294841">
    <property type="component" value="Unassembled WGS sequence"/>
</dbReference>
<dbReference type="OrthoDB" id="9814618at2"/>
<accession>A0A4R2N2R9</accession>
<dbReference type="SUPFAM" id="SSF52833">
    <property type="entry name" value="Thioredoxin-like"/>
    <property type="match status" value="1"/>
</dbReference>
<evidence type="ECO:0000256" key="6">
    <source>
        <dbReference type="ARBA" id="ARBA00023284"/>
    </source>
</evidence>
<dbReference type="NCBIfam" id="NF008401">
    <property type="entry name" value="PRK11200.1"/>
    <property type="match status" value="1"/>
</dbReference>
<dbReference type="AlphaFoldDB" id="A0A4R2N2R9"/>
<dbReference type="GO" id="GO:0005737">
    <property type="term" value="C:cytoplasm"/>
    <property type="evidence" value="ECO:0007669"/>
    <property type="project" value="TreeGrafter"/>
</dbReference>
<comment type="caution">
    <text evidence="8">The sequence shown here is derived from an EMBL/GenBank/DDBJ whole genome shotgun (WGS) entry which is preliminary data.</text>
</comment>
<evidence type="ECO:0000256" key="5">
    <source>
        <dbReference type="ARBA" id="ARBA00023157"/>
    </source>
</evidence>
<evidence type="ECO:0000259" key="7">
    <source>
        <dbReference type="Pfam" id="PF00462"/>
    </source>
</evidence>
<organism evidence="8 9">
    <name type="scientific">Bisgaardia hudsonensis</name>
    <dbReference type="NCBI Taxonomy" id="109472"/>
    <lineage>
        <taxon>Bacteria</taxon>
        <taxon>Pseudomonadati</taxon>
        <taxon>Pseudomonadota</taxon>
        <taxon>Gammaproteobacteria</taxon>
        <taxon>Pasteurellales</taxon>
        <taxon>Pasteurellaceae</taxon>
        <taxon>Bisgaardia</taxon>
    </lineage>
</organism>
<dbReference type="InterPro" id="IPR014025">
    <property type="entry name" value="Glutaredoxin_subgr"/>
</dbReference>
<keyword evidence="4" id="KW-0249">Electron transport</keyword>
<sequence>MFVKIYGRAGCPFCVRAKNLAEELKNTASDFDYQYTDINEAGMTKDDLSVLAGKTVTTVPQIFIDEKHIGGCTDFEALMGKGGSWFSKLFS</sequence>
<dbReference type="RefSeq" id="WP_132021750.1">
    <property type="nucleotide sequence ID" value="NZ_CP016605.1"/>
</dbReference>
<protein>
    <submittedName>
        <fullName evidence="8">Glutaredoxin 1</fullName>
    </submittedName>
</protein>
<dbReference type="NCBIfam" id="TIGR02183">
    <property type="entry name" value="GRXA"/>
    <property type="match status" value="1"/>
</dbReference>
<dbReference type="PROSITE" id="PS00195">
    <property type="entry name" value="GLUTAREDOXIN_1"/>
    <property type="match status" value="1"/>
</dbReference>
<keyword evidence="6" id="KW-0676">Redox-active center</keyword>
<dbReference type="InterPro" id="IPR011902">
    <property type="entry name" value="GRXA"/>
</dbReference>
<keyword evidence="5" id="KW-1015">Disulfide bond</keyword>
<dbReference type="Pfam" id="PF00462">
    <property type="entry name" value="Glutaredoxin"/>
    <property type="match status" value="1"/>
</dbReference>
<dbReference type="PANTHER" id="PTHR45694">
    <property type="entry name" value="GLUTAREDOXIN 2"/>
    <property type="match status" value="1"/>
</dbReference>
<name>A0A4R2N2R9_9PAST</name>
<evidence type="ECO:0000313" key="8">
    <source>
        <dbReference type="EMBL" id="TCP14127.1"/>
    </source>
</evidence>
<evidence type="ECO:0000256" key="2">
    <source>
        <dbReference type="ARBA" id="ARBA00011245"/>
    </source>
</evidence>
<evidence type="ECO:0000313" key="9">
    <source>
        <dbReference type="Proteomes" id="UP000294841"/>
    </source>
</evidence>
<keyword evidence="9" id="KW-1185">Reference proteome</keyword>
<evidence type="ECO:0000256" key="4">
    <source>
        <dbReference type="ARBA" id="ARBA00022982"/>
    </source>
</evidence>
<dbReference type="InterPro" id="IPR036249">
    <property type="entry name" value="Thioredoxin-like_sf"/>
</dbReference>
<dbReference type="GO" id="GO:0015035">
    <property type="term" value="F:protein-disulfide reductase activity"/>
    <property type="evidence" value="ECO:0007669"/>
    <property type="project" value="InterPro"/>
</dbReference>
<proteinExistence type="inferred from homology"/>
<dbReference type="GO" id="GO:0009055">
    <property type="term" value="F:electron transfer activity"/>
    <property type="evidence" value="ECO:0007669"/>
    <property type="project" value="InterPro"/>
</dbReference>
<dbReference type="GO" id="GO:0015038">
    <property type="term" value="F:glutathione disulfide oxidoreductase activity"/>
    <property type="evidence" value="ECO:0007669"/>
    <property type="project" value="TreeGrafter"/>
</dbReference>
<dbReference type="EMBL" id="SLXI01000001">
    <property type="protein sequence ID" value="TCP14127.1"/>
    <property type="molecule type" value="Genomic_DNA"/>
</dbReference>
<gene>
    <name evidence="8" type="ORF">EV697_101260</name>
</gene>
<comment type="subunit">
    <text evidence="2">Monomer.</text>
</comment>
<dbReference type="GO" id="GO:0045454">
    <property type="term" value="P:cell redox homeostasis"/>
    <property type="evidence" value="ECO:0007669"/>
    <property type="project" value="InterPro"/>
</dbReference>
<feature type="domain" description="Glutaredoxin" evidence="7">
    <location>
        <begin position="3"/>
        <end position="69"/>
    </location>
</feature>
<dbReference type="InterPro" id="IPR011767">
    <property type="entry name" value="GLR_AS"/>
</dbReference>
<dbReference type="PANTHER" id="PTHR45694:SF28">
    <property type="entry name" value="GLUTAREDOXIN 1"/>
    <property type="match status" value="1"/>
</dbReference>
<dbReference type="PROSITE" id="PS51354">
    <property type="entry name" value="GLUTAREDOXIN_2"/>
    <property type="match status" value="1"/>
</dbReference>
<dbReference type="InterPro" id="IPR002109">
    <property type="entry name" value="Glutaredoxin"/>
</dbReference>